<accession>A0ABQ8IS40</accession>
<evidence type="ECO:0000313" key="1">
    <source>
        <dbReference type="EMBL" id="KAH9413138.1"/>
    </source>
</evidence>
<organism evidence="1 2">
    <name type="scientific">Dermatophagoides pteronyssinus</name>
    <name type="common">European house dust mite</name>
    <dbReference type="NCBI Taxonomy" id="6956"/>
    <lineage>
        <taxon>Eukaryota</taxon>
        <taxon>Metazoa</taxon>
        <taxon>Ecdysozoa</taxon>
        <taxon>Arthropoda</taxon>
        <taxon>Chelicerata</taxon>
        <taxon>Arachnida</taxon>
        <taxon>Acari</taxon>
        <taxon>Acariformes</taxon>
        <taxon>Sarcoptiformes</taxon>
        <taxon>Astigmata</taxon>
        <taxon>Psoroptidia</taxon>
        <taxon>Analgoidea</taxon>
        <taxon>Pyroglyphidae</taxon>
        <taxon>Dermatophagoidinae</taxon>
        <taxon>Dermatophagoides</taxon>
    </lineage>
</organism>
<reference evidence="1 2" key="1">
    <citation type="journal article" date="2018" name="J. Allergy Clin. Immunol.">
        <title>High-quality assembly of Dermatophagoides pteronyssinus genome and transcriptome reveals a wide range of novel allergens.</title>
        <authorList>
            <person name="Liu X.Y."/>
            <person name="Yang K.Y."/>
            <person name="Wang M.Q."/>
            <person name="Kwok J.S."/>
            <person name="Zeng X."/>
            <person name="Yang Z."/>
            <person name="Xiao X.J."/>
            <person name="Lau C.P."/>
            <person name="Li Y."/>
            <person name="Huang Z.M."/>
            <person name="Ba J.G."/>
            <person name="Yim A.K."/>
            <person name="Ouyang C.Y."/>
            <person name="Ngai S.M."/>
            <person name="Chan T.F."/>
            <person name="Leung E.L."/>
            <person name="Liu L."/>
            <person name="Liu Z.G."/>
            <person name="Tsui S.K."/>
        </authorList>
    </citation>
    <scope>NUCLEOTIDE SEQUENCE [LARGE SCALE GENOMIC DNA]</scope>
    <source>
        <strain evidence="1">Derp</strain>
    </source>
</reference>
<comment type="caution">
    <text evidence="1">The sequence shown here is derived from an EMBL/GenBank/DDBJ whole genome shotgun (WGS) entry which is preliminary data.</text>
</comment>
<protein>
    <submittedName>
        <fullName evidence="1">Uncharacterized protein</fullName>
    </submittedName>
</protein>
<feature type="non-terminal residue" evidence="1">
    <location>
        <position position="94"/>
    </location>
</feature>
<evidence type="ECO:0000313" key="2">
    <source>
        <dbReference type="Proteomes" id="UP000887458"/>
    </source>
</evidence>
<reference evidence="1 2" key="2">
    <citation type="journal article" date="2022" name="Mol. Biol. Evol.">
        <title>Comparative Genomics Reveals Insights into the Divergent Evolution of Astigmatic Mites and Household Pest Adaptations.</title>
        <authorList>
            <person name="Xiong Q."/>
            <person name="Wan A.T."/>
            <person name="Liu X."/>
            <person name="Fung C.S."/>
            <person name="Xiao X."/>
            <person name="Malainual N."/>
            <person name="Hou J."/>
            <person name="Wang L."/>
            <person name="Wang M."/>
            <person name="Yang K.Y."/>
            <person name="Cui Y."/>
            <person name="Leung E.L."/>
            <person name="Nong W."/>
            <person name="Shin S.K."/>
            <person name="Au S.W."/>
            <person name="Jeong K.Y."/>
            <person name="Chew F.T."/>
            <person name="Hui J.H."/>
            <person name="Leung T.F."/>
            <person name="Tungtrongchitr A."/>
            <person name="Zhong N."/>
            <person name="Liu Z."/>
            <person name="Tsui S.K."/>
        </authorList>
    </citation>
    <scope>NUCLEOTIDE SEQUENCE [LARGE SCALE GENOMIC DNA]</scope>
    <source>
        <strain evidence="1">Derp</strain>
    </source>
</reference>
<dbReference type="EMBL" id="NJHN03000123">
    <property type="protein sequence ID" value="KAH9413138.1"/>
    <property type="molecule type" value="Genomic_DNA"/>
</dbReference>
<dbReference type="Proteomes" id="UP000887458">
    <property type="component" value="Unassembled WGS sequence"/>
</dbReference>
<gene>
    <name evidence="1" type="ORF">DERP_006824</name>
</gene>
<proteinExistence type="predicted"/>
<keyword evidence="2" id="KW-1185">Reference proteome</keyword>
<name>A0ABQ8IS40_DERPT</name>
<sequence>MNRWHFDDDDNNRLSRNNRPSSVLFTLYEIHFQSNQSFVEDFNLWHMMNPFMGTKYIFLDVSIGVVNKFQNETKKKITELCMLNVQYHRYVTVY</sequence>